<gene>
    <name evidence="3" type="ORF">PDE_00812</name>
</gene>
<dbReference type="SUPFAM" id="SSF48179">
    <property type="entry name" value="6-phosphogluconate dehydrogenase C-terminal domain-like"/>
    <property type="match status" value="1"/>
</dbReference>
<dbReference type="GO" id="GO:0055129">
    <property type="term" value="P:L-proline biosynthetic process"/>
    <property type="evidence" value="ECO:0007669"/>
    <property type="project" value="TreeGrafter"/>
</dbReference>
<dbReference type="Proteomes" id="UP000019376">
    <property type="component" value="Unassembled WGS sequence"/>
</dbReference>
<dbReference type="InterPro" id="IPR053790">
    <property type="entry name" value="P5CR-like_CS"/>
</dbReference>
<evidence type="ECO:0000313" key="3">
    <source>
        <dbReference type="EMBL" id="EPS25876.1"/>
    </source>
</evidence>
<dbReference type="InterPro" id="IPR029036">
    <property type="entry name" value="P5CR_dimer"/>
</dbReference>
<dbReference type="SUPFAM" id="SSF51735">
    <property type="entry name" value="NAD(P)-binding Rossmann-fold domains"/>
    <property type="match status" value="1"/>
</dbReference>
<evidence type="ECO:0000256" key="1">
    <source>
        <dbReference type="ARBA" id="ARBA00023002"/>
    </source>
</evidence>
<proteinExistence type="predicted"/>
<name>S7ZB33_PENO1</name>
<dbReference type="Pfam" id="PF14748">
    <property type="entry name" value="P5CR_dimer"/>
    <property type="match status" value="1"/>
</dbReference>
<dbReference type="AlphaFoldDB" id="S7ZB33"/>
<dbReference type="HOGENOM" id="CLU_042344_5_1_1"/>
<dbReference type="PhylomeDB" id="S7ZB33"/>
<dbReference type="InterPro" id="IPR036291">
    <property type="entry name" value="NAD(P)-bd_dom_sf"/>
</dbReference>
<organism evidence="3 4">
    <name type="scientific">Penicillium oxalicum (strain 114-2 / CGMCC 5302)</name>
    <name type="common">Penicillium decumbens</name>
    <dbReference type="NCBI Taxonomy" id="933388"/>
    <lineage>
        <taxon>Eukaryota</taxon>
        <taxon>Fungi</taxon>
        <taxon>Dikarya</taxon>
        <taxon>Ascomycota</taxon>
        <taxon>Pezizomycotina</taxon>
        <taxon>Eurotiomycetes</taxon>
        <taxon>Eurotiomycetidae</taxon>
        <taxon>Eurotiales</taxon>
        <taxon>Aspergillaceae</taxon>
        <taxon>Penicillium</taxon>
    </lineage>
</organism>
<evidence type="ECO:0000259" key="2">
    <source>
        <dbReference type="Pfam" id="PF14748"/>
    </source>
</evidence>
<dbReference type="EMBL" id="KB644408">
    <property type="protein sequence ID" value="EPS25876.1"/>
    <property type="molecule type" value="Genomic_DNA"/>
</dbReference>
<dbReference type="GO" id="GO:0004735">
    <property type="term" value="F:pyrroline-5-carboxylate reductase activity"/>
    <property type="evidence" value="ECO:0007669"/>
    <property type="project" value="TreeGrafter"/>
</dbReference>
<keyword evidence="4" id="KW-1185">Reference proteome</keyword>
<sequence length="177" mass="19196">MCPGITIQQLLSWLPHGTAVIRTMPNTPVECRQGAMGMFVGPDVGDRRTAVVKTALRDVSPCIEVLEQEQHLDVVAAISGFAPAHVYYLMEALILVGETHGLDPEMTRRLVTQSCLGAGQLARDASVPVSQLRSGVCVPGGSTRKAIAHLERLGFLEGVQTAAEKSLDFNRQMRYLE</sequence>
<dbReference type="eggNOG" id="KOG3124">
    <property type="taxonomic scope" value="Eukaryota"/>
</dbReference>
<dbReference type="Gene3D" id="3.40.50.720">
    <property type="entry name" value="NAD(P)-binding Rossmann-like Domain"/>
    <property type="match status" value="1"/>
</dbReference>
<reference evidence="3 4" key="1">
    <citation type="journal article" date="2013" name="PLoS ONE">
        <title>Genomic and secretomic analyses reveal unique features of the lignocellulolytic enzyme system of Penicillium decumbens.</title>
        <authorList>
            <person name="Liu G."/>
            <person name="Zhang L."/>
            <person name="Wei X."/>
            <person name="Zou G."/>
            <person name="Qin Y."/>
            <person name="Ma L."/>
            <person name="Li J."/>
            <person name="Zheng H."/>
            <person name="Wang S."/>
            <person name="Wang C."/>
            <person name="Xun L."/>
            <person name="Zhao G.-P."/>
            <person name="Zhou Z."/>
            <person name="Qu Y."/>
        </authorList>
    </citation>
    <scope>NUCLEOTIDE SEQUENCE [LARGE SCALE GENOMIC DNA]</scope>
    <source>
        <strain evidence="4">114-2 / CGMCC 5302</strain>
    </source>
</reference>
<dbReference type="PROSITE" id="PS00521">
    <property type="entry name" value="P5CR"/>
    <property type="match status" value="1"/>
</dbReference>
<accession>S7ZB33</accession>
<dbReference type="InterPro" id="IPR008927">
    <property type="entry name" value="6-PGluconate_DH-like_C_sf"/>
</dbReference>
<dbReference type="PANTHER" id="PTHR11645">
    <property type="entry name" value="PYRROLINE-5-CARBOXYLATE REDUCTASE"/>
    <property type="match status" value="1"/>
</dbReference>
<dbReference type="PANTHER" id="PTHR11645:SF0">
    <property type="entry name" value="PYRROLINE-5-CARBOXYLATE REDUCTASE 3"/>
    <property type="match status" value="1"/>
</dbReference>
<dbReference type="STRING" id="933388.S7ZB33"/>
<dbReference type="OrthoDB" id="10263291at2759"/>
<protein>
    <recommendedName>
        <fullName evidence="2">Pyrroline-5-carboxylate reductase dimerisation domain-containing protein</fullName>
    </recommendedName>
</protein>
<dbReference type="Gene3D" id="1.10.3730.10">
    <property type="entry name" value="ProC C-terminal domain-like"/>
    <property type="match status" value="1"/>
</dbReference>
<keyword evidence="1" id="KW-0560">Oxidoreductase</keyword>
<evidence type="ECO:0000313" key="4">
    <source>
        <dbReference type="Proteomes" id="UP000019376"/>
    </source>
</evidence>
<feature type="domain" description="Pyrroline-5-carboxylate reductase dimerisation" evidence="2">
    <location>
        <begin position="69"/>
        <end position="172"/>
    </location>
</feature>